<gene>
    <name evidence="2" type="ORF">E1263_10140</name>
</gene>
<dbReference type="OrthoDB" id="871494at2"/>
<evidence type="ECO:0000256" key="1">
    <source>
        <dbReference type="SAM" id="Phobius"/>
    </source>
</evidence>
<feature type="transmembrane region" description="Helical" evidence="1">
    <location>
        <begin position="361"/>
        <end position="384"/>
    </location>
</feature>
<evidence type="ECO:0008006" key="4">
    <source>
        <dbReference type="Google" id="ProtNLM"/>
    </source>
</evidence>
<reference evidence="2 3" key="1">
    <citation type="submission" date="2019-03" db="EMBL/GenBank/DDBJ databases">
        <title>Draft genome sequences of novel Actinobacteria.</title>
        <authorList>
            <person name="Sahin N."/>
            <person name="Ay H."/>
            <person name="Saygin H."/>
        </authorList>
    </citation>
    <scope>NUCLEOTIDE SEQUENCE [LARGE SCALE GENOMIC DNA]</scope>
    <source>
        <strain evidence="2 3">JCM 13523</strain>
    </source>
</reference>
<dbReference type="RefSeq" id="WP_132166959.1">
    <property type="nucleotide sequence ID" value="NZ_SMKX01000022.1"/>
</dbReference>
<evidence type="ECO:0000313" key="2">
    <source>
        <dbReference type="EMBL" id="TDD60635.1"/>
    </source>
</evidence>
<organism evidence="2 3">
    <name type="scientific">Kribbella antibiotica</name>
    <dbReference type="NCBI Taxonomy" id="190195"/>
    <lineage>
        <taxon>Bacteria</taxon>
        <taxon>Bacillati</taxon>
        <taxon>Actinomycetota</taxon>
        <taxon>Actinomycetes</taxon>
        <taxon>Propionibacteriales</taxon>
        <taxon>Kribbellaceae</taxon>
        <taxon>Kribbella</taxon>
    </lineage>
</organism>
<evidence type="ECO:0000313" key="3">
    <source>
        <dbReference type="Proteomes" id="UP000295124"/>
    </source>
</evidence>
<comment type="caution">
    <text evidence="2">The sequence shown here is derived from an EMBL/GenBank/DDBJ whole genome shotgun (WGS) entry which is preliminary data.</text>
</comment>
<sequence>MKVLRWGLIVVTILAGLTGTWRLAGPRPDVEVGAVKQLHFLRGAIEDGADRQAQGLFPEGYFFLNVLYGLTWVQVATARPEYEAEAVREARWSLDRLQSTDGTAPFTRQLDPPYGIFHAGWTNWLRGAIATLDSSAMNEFTQSSIEIAKAFDASASPFLMAYPGQAWPVDSTVAIASLALHDRITTPRFTQSRSRWLDLVRQRLDPGTGLMPHQAEPGPTGARATSQSIIQRFLPEIDREFARSQYQLFRDKFVVGSAPGVREFPKGLSGSGDVDSGPLVLGISLSATVVTAGAARIQGDPLEGALMRVGEVVGAPITGLTTKRYAFGLLPVGDAFLAWSATARSPGSSTADSPSVHHLTWWWRLPWLLLCWLPALLLALVILVRKRTRVHT</sequence>
<name>A0A4R4ZPL0_9ACTN</name>
<keyword evidence="1" id="KW-0472">Membrane</keyword>
<keyword evidence="1" id="KW-1133">Transmembrane helix</keyword>
<protein>
    <recommendedName>
        <fullName evidence="4">DUF2264 domain-containing protein</fullName>
    </recommendedName>
</protein>
<dbReference type="AlphaFoldDB" id="A0A4R4ZPL0"/>
<proteinExistence type="predicted"/>
<keyword evidence="1" id="KW-0812">Transmembrane</keyword>
<dbReference type="EMBL" id="SMKX01000022">
    <property type="protein sequence ID" value="TDD60635.1"/>
    <property type="molecule type" value="Genomic_DNA"/>
</dbReference>
<accession>A0A4R4ZPL0</accession>
<keyword evidence="3" id="KW-1185">Reference proteome</keyword>
<dbReference type="Proteomes" id="UP000295124">
    <property type="component" value="Unassembled WGS sequence"/>
</dbReference>